<dbReference type="Proteomes" id="UP001219518">
    <property type="component" value="Unassembled WGS sequence"/>
</dbReference>
<gene>
    <name evidence="1" type="ORF">KUF71_015117</name>
</gene>
<evidence type="ECO:0000313" key="2">
    <source>
        <dbReference type="Proteomes" id="UP001219518"/>
    </source>
</evidence>
<organism evidence="1 2">
    <name type="scientific">Frankliniella fusca</name>
    <dbReference type="NCBI Taxonomy" id="407009"/>
    <lineage>
        <taxon>Eukaryota</taxon>
        <taxon>Metazoa</taxon>
        <taxon>Ecdysozoa</taxon>
        <taxon>Arthropoda</taxon>
        <taxon>Hexapoda</taxon>
        <taxon>Insecta</taxon>
        <taxon>Pterygota</taxon>
        <taxon>Neoptera</taxon>
        <taxon>Paraneoptera</taxon>
        <taxon>Thysanoptera</taxon>
        <taxon>Terebrantia</taxon>
        <taxon>Thripoidea</taxon>
        <taxon>Thripidae</taxon>
        <taxon>Frankliniella</taxon>
    </lineage>
</organism>
<protein>
    <submittedName>
        <fullName evidence="1">Spike glycoprotein</fullName>
    </submittedName>
</protein>
<dbReference type="AlphaFoldDB" id="A0AAE1LNG7"/>
<name>A0AAE1LNG7_9NEOP</name>
<dbReference type="EMBL" id="JAHWGI010001270">
    <property type="protein sequence ID" value="KAK3926781.1"/>
    <property type="molecule type" value="Genomic_DNA"/>
</dbReference>
<accession>A0AAE1LNG7</accession>
<proteinExistence type="predicted"/>
<reference evidence="1" key="1">
    <citation type="submission" date="2021-07" db="EMBL/GenBank/DDBJ databases">
        <authorList>
            <person name="Catto M.A."/>
            <person name="Jacobson A."/>
            <person name="Kennedy G."/>
            <person name="Labadie P."/>
            <person name="Hunt B.G."/>
            <person name="Srinivasan R."/>
        </authorList>
    </citation>
    <scope>NUCLEOTIDE SEQUENCE</scope>
    <source>
        <strain evidence="1">PL_HMW_Pooled</strain>
        <tissue evidence="1">Head</tissue>
    </source>
</reference>
<keyword evidence="2" id="KW-1185">Reference proteome</keyword>
<sequence>MTPGLGAKTFGPTQRCRGRGDDFGSKAVGFEWNCAQSELLRLLTPRRRKPHSGCTCSADSASWLMPHGSCLMAHHTATPALDPRDIRLSPHGVTTTD</sequence>
<comment type="caution">
    <text evidence="1">The sequence shown here is derived from an EMBL/GenBank/DDBJ whole genome shotgun (WGS) entry which is preliminary data.</text>
</comment>
<reference evidence="1" key="2">
    <citation type="journal article" date="2023" name="BMC Genomics">
        <title>Pest status, molecular evolution, and epigenetic factors derived from the genome assembly of Frankliniella fusca, a thysanopteran phytovirus vector.</title>
        <authorList>
            <person name="Catto M.A."/>
            <person name="Labadie P.E."/>
            <person name="Jacobson A.L."/>
            <person name="Kennedy G.G."/>
            <person name="Srinivasan R."/>
            <person name="Hunt B.G."/>
        </authorList>
    </citation>
    <scope>NUCLEOTIDE SEQUENCE</scope>
    <source>
        <strain evidence="1">PL_HMW_Pooled</strain>
    </source>
</reference>
<evidence type="ECO:0000313" key="1">
    <source>
        <dbReference type="EMBL" id="KAK3926781.1"/>
    </source>
</evidence>